<feature type="region of interest" description="Disordered" evidence="1">
    <location>
        <begin position="135"/>
        <end position="164"/>
    </location>
</feature>
<dbReference type="AlphaFoldDB" id="A0A6C0D961"/>
<evidence type="ECO:0000256" key="1">
    <source>
        <dbReference type="SAM" id="MobiDB-lite"/>
    </source>
</evidence>
<dbReference type="EMBL" id="MN739555">
    <property type="protein sequence ID" value="QHT12993.1"/>
    <property type="molecule type" value="Genomic_DNA"/>
</dbReference>
<protein>
    <submittedName>
        <fullName evidence="2">Uncharacterized protein</fullName>
    </submittedName>
</protein>
<proteinExistence type="predicted"/>
<accession>A0A6C0D961</accession>
<evidence type="ECO:0000313" key="2">
    <source>
        <dbReference type="EMBL" id="QHT12993.1"/>
    </source>
</evidence>
<organism evidence="2">
    <name type="scientific">viral metagenome</name>
    <dbReference type="NCBI Taxonomy" id="1070528"/>
    <lineage>
        <taxon>unclassified sequences</taxon>
        <taxon>metagenomes</taxon>
        <taxon>organismal metagenomes</taxon>
    </lineage>
</organism>
<feature type="compositionally biased region" description="Low complexity" evidence="1">
    <location>
        <begin position="332"/>
        <end position="343"/>
    </location>
</feature>
<name>A0A6C0D961_9ZZZZ</name>
<feature type="region of interest" description="Disordered" evidence="1">
    <location>
        <begin position="330"/>
        <end position="356"/>
    </location>
</feature>
<reference evidence="2" key="1">
    <citation type="journal article" date="2020" name="Nature">
        <title>Giant virus diversity and host interactions through global metagenomics.</title>
        <authorList>
            <person name="Schulz F."/>
            <person name="Roux S."/>
            <person name="Paez-Espino D."/>
            <person name="Jungbluth S."/>
            <person name="Walsh D.A."/>
            <person name="Denef V.J."/>
            <person name="McMahon K.D."/>
            <person name="Konstantinidis K.T."/>
            <person name="Eloe-Fadrosh E.A."/>
            <person name="Kyrpides N.C."/>
            <person name="Woyke T."/>
        </authorList>
    </citation>
    <scope>NUCLEOTIDE SEQUENCE</scope>
    <source>
        <strain evidence="2">GVMAG-M-3300023174-130</strain>
    </source>
</reference>
<sequence>MSENEMIKENCDGLNDCDSSILHFSEAVNNPDCPLQEEKIKKLIRCYNKNHKGYEIGKQILERNGLMELLQDEEDINDLTKAHEWLAGELEQGRNAVYGNDRLSIYDNSNRNALIDRPSEINYKNFNDLNSVFGGRKRRTRKGGRKIKRTTRKSHNKTRGSNKKKINKYKKNTRRRGGQFTEKIKSKLGIDEWTTKSMLPEFRWKSIIPKCSGIEPSVRNNSWRRGDSAKTYYLDTYADPDGFFGPETDEKNFIFELYKINKKVATDLRLNCYLLRNYNLFWRDNKEEIIKWYKLGEKQGKRRLFKFLVKMHNKEPLSDELQKVWYTINGQPESSEPSEPSEPIARKPPTPIDPNSLLHYVQNPQQYNNQANWDRNSMGMDWKRT</sequence>